<keyword evidence="12" id="KW-1185">Reference proteome</keyword>
<dbReference type="SUPFAM" id="SSF52374">
    <property type="entry name" value="Nucleotidylyl transferase"/>
    <property type="match status" value="1"/>
</dbReference>
<keyword evidence="2 9" id="KW-0808">Transferase</keyword>
<dbReference type="AlphaFoldDB" id="I4BBS5"/>
<evidence type="ECO:0000256" key="4">
    <source>
        <dbReference type="ARBA" id="ARBA00022741"/>
    </source>
</evidence>
<comment type="function">
    <text evidence="9">Reversibly transfers an adenylyl group from ATP to 4'-phosphopantetheine, yielding dephospho-CoA (dPCoA) and pyrophosphate.</text>
</comment>
<keyword evidence="7 9" id="KW-0173">Coenzyme A biosynthesis</keyword>
<evidence type="ECO:0000256" key="6">
    <source>
        <dbReference type="ARBA" id="ARBA00022842"/>
    </source>
</evidence>
<dbReference type="Proteomes" id="UP000006048">
    <property type="component" value="Chromosome"/>
</dbReference>
<accession>I4BBS5</accession>
<evidence type="ECO:0000256" key="7">
    <source>
        <dbReference type="ARBA" id="ARBA00022993"/>
    </source>
</evidence>
<dbReference type="Pfam" id="PF01467">
    <property type="entry name" value="CTP_transf_like"/>
    <property type="match status" value="1"/>
</dbReference>
<dbReference type="GO" id="GO:0005737">
    <property type="term" value="C:cytoplasm"/>
    <property type="evidence" value="ECO:0007669"/>
    <property type="project" value="UniProtKB-SubCell"/>
</dbReference>
<comment type="cofactor">
    <cofactor evidence="9">
        <name>Mg(2+)</name>
        <dbReference type="ChEBI" id="CHEBI:18420"/>
    </cofactor>
</comment>
<feature type="binding site" evidence="9">
    <location>
        <begin position="12"/>
        <end position="13"/>
    </location>
    <ligand>
        <name>ATP</name>
        <dbReference type="ChEBI" id="CHEBI:30616"/>
    </ligand>
</feature>
<dbReference type="InterPro" id="IPR014729">
    <property type="entry name" value="Rossmann-like_a/b/a_fold"/>
</dbReference>
<dbReference type="PANTHER" id="PTHR21342">
    <property type="entry name" value="PHOSPHOPANTETHEINE ADENYLYLTRANSFERASE"/>
    <property type="match status" value="1"/>
</dbReference>
<feature type="binding site" evidence="9">
    <location>
        <begin position="91"/>
        <end position="93"/>
    </location>
    <ligand>
        <name>ATP</name>
        <dbReference type="ChEBI" id="CHEBI:30616"/>
    </ligand>
</feature>
<keyword evidence="4 9" id="KW-0547">Nucleotide-binding</keyword>
<dbReference type="NCBIfam" id="TIGR00125">
    <property type="entry name" value="cyt_tran_rel"/>
    <property type="match status" value="1"/>
</dbReference>
<feature type="binding site" evidence="9">
    <location>
        <position position="44"/>
    </location>
    <ligand>
        <name>substrate</name>
    </ligand>
</feature>
<evidence type="ECO:0000256" key="5">
    <source>
        <dbReference type="ARBA" id="ARBA00022840"/>
    </source>
</evidence>
<dbReference type="PANTHER" id="PTHR21342:SF1">
    <property type="entry name" value="PHOSPHOPANTETHEINE ADENYLYLTRANSFERASE"/>
    <property type="match status" value="1"/>
</dbReference>
<keyword evidence="3 9" id="KW-0548">Nucleotidyltransferase</keyword>
<feature type="domain" description="Cytidyltransferase-like" evidence="10">
    <location>
        <begin position="8"/>
        <end position="136"/>
    </location>
</feature>
<organism evidence="11 12">
    <name type="scientific">Turneriella parva (strain ATCC BAA-1111 / DSM 21527 / NCTC 11395 / H)</name>
    <name type="common">Leptospira parva</name>
    <dbReference type="NCBI Taxonomy" id="869212"/>
    <lineage>
        <taxon>Bacteria</taxon>
        <taxon>Pseudomonadati</taxon>
        <taxon>Spirochaetota</taxon>
        <taxon>Spirochaetia</taxon>
        <taxon>Leptospirales</taxon>
        <taxon>Leptospiraceae</taxon>
        <taxon>Turneriella</taxon>
    </lineage>
</organism>
<proteinExistence type="inferred from homology"/>
<dbReference type="STRING" id="869212.Turpa_4099"/>
<keyword evidence="1 9" id="KW-0963">Cytoplasm</keyword>
<dbReference type="EC" id="2.7.7.3" evidence="9"/>
<comment type="subunit">
    <text evidence="9">Homohexamer.</text>
</comment>
<dbReference type="GO" id="GO:0005524">
    <property type="term" value="F:ATP binding"/>
    <property type="evidence" value="ECO:0007669"/>
    <property type="project" value="UniProtKB-KW"/>
</dbReference>
<dbReference type="NCBIfam" id="TIGR01510">
    <property type="entry name" value="coaD_prev_kdtB"/>
    <property type="match status" value="1"/>
</dbReference>
<evidence type="ECO:0000256" key="1">
    <source>
        <dbReference type="ARBA" id="ARBA00022490"/>
    </source>
</evidence>
<evidence type="ECO:0000259" key="10">
    <source>
        <dbReference type="Pfam" id="PF01467"/>
    </source>
</evidence>
<feature type="binding site" evidence="9">
    <location>
        <position position="90"/>
    </location>
    <ligand>
        <name>substrate</name>
    </ligand>
</feature>
<keyword evidence="6 9" id="KW-0460">Magnesium</keyword>
<evidence type="ECO:0000256" key="3">
    <source>
        <dbReference type="ARBA" id="ARBA00022695"/>
    </source>
</evidence>
<dbReference type="HAMAP" id="MF_00151">
    <property type="entry name" value="PPAT_bact"/>
    <property type="match status" value="1"/>
</dbReference>
<evidence type="ECO:0000256" key="2">
    <source>
        <dbReference type="ARBA" id="ARBA00022679"/>
    </source>
</evidence>
<dbReference type="Gene3D" id="3.40.50.620">
    <property type="entry name" value="HUPs"/>
    <property type="match status" value="1"/>
</dbReference>
<keyword evidence="5 9" id="KW-0067">ATP-binding</keyword>
<gene>
    <name evidence="9" type="primary">coaD</name>
    <name evidence="11" type="ordered locus">Turpa_4099</name>
</gene>
<dbReference type="UniPathway" id="UPA00241">
    <property type="reaction ID" value="UER00355"/>
</dbReference>
<evidence type="ECO:0000313" key="11">
    <source>
        <dbReference type="EMBL" id="AFM14732.1"/>
    </source>
</evidence>
<feature type="binding site" evidence="9">
    <location>
        <begin position="126"/>
        <end position="132"/>
    </location>
    <ligand>
        <name>ATP</name>
        <dbReference type="ChEBI" id="CHEBI:30616"/>
    </ligand>
</feature>
<dbReference type="HOGENOM" id="CLU_100149_0_1_12"/>
<dbReference type="InterPro" id="IPR001980">
    <property type="entry name" value="PPAT"/>
</dbReference>
<name>I4BBS5_TURPD</name>
<comment type="catalytic activity">
    <reaction evidence="8 9">
        <text>(R)-4'-phosphopantetheine + ATP + H(+) = 3'-dephospho-CoA + diphosphate</text>
        <dbReference type="Rhea" id="RHEA:19801"/>
        <dbReference type="ChEBI" id="CHEBI:15378"/>
        <dbReference type="ChEBI" id="CHEBI:30616"/>
        <dbReference type="ChEBI" id="CHEBI:33019"/>
        <dbReference type="ChEBI" id="CHEBI:57328"/>
        <dbReference type="ChEBI" id="CHEBI:61723"/>
        <dbReference type="EC" id="2.7.7.3"/>
    </reaction>
</comment>
<feature type="binding site" evidence="9">
    <location>
        <position position="101"/>
    </location>
    <ligand>
        <name>ATP</name>
        <dbReference type="ChEBI" id="CHEBI:30616"/>
    </ligand>
</feature>
<dbReference type="InterPro" id="IPR004821">
    <property type="entry name" value="Cyt_trans-like"/>
</dbReference>
<dbReference type="PATRIC" id="fig|869212.3.peg.4140"/>
<reference evidence="11 12" key="1">
    <citation type="submission" date="2012-06" db="EMBL/GenBank/DDBJ databases">
        <title>The complete chromosome of genome of Turneriella parva DSM 21527.</title>
        <authorList>
            <consortium name="US DOE Joint Genome Institute (JGI-PGF)"/>
            <person name="Lucas S."/>
            <person name="Han J."/>
            <person name="Lapidus A."/>
            <person name="Bruce D."/>
            <person name="Goodwin L."/>
            <person name="Pitluck S."/>
            <person name="Peters L."/>
            <person name="Kyrpides N."/>
            <person name="Mavromatis K."/>
            <person name="Ivanova N."/>
            <person name="Mikhailova N."/>
            <person name="Chertkov O."/>
            <person name="Detter J.C."/>
            <person name="Tapia R."/>
            <person name="Han C."/>
            <person name="Land M."/>
            <person name="Hauser L."/>
            <person name="Markowitz V."/>
            <person name="Cheng J.-F."/>
            <person name="Hugenholtz P."/>
            <person name="Woyke T."/>
            <person name="Wu D."/>
            <person name="Gronow S."/>
            <person name="Wellnitz S."/>
            <person name="Brambilla E."/>
            <person name="Klenk H.-P."/>
            <person name="Eisen J.A."/>
        </authorList>
    </citation>
    <scope>NUCLEOTIDE SEQUENCE [LARGE SCALE GENOMIC DNA]</scope>
    <source>
        <strain evidence="12">ATCC BAA-1111 / DSM 21527 / NCTC 11395 / H</strain>
    </source>
</reference>
<dbReference type="CDD" id="cd02163">
    <property type="entry name" value="PPAT"/>
    <property type="match status" value="1"/>
</dbReference>
<feature type="binding site" evidence="9">
    <location>
        <position position="76"/>
    </location>
    <ligand>
        <name>substrate</name>
    </ligand>
</feature>
<comment type="subcellular location">
    <subcellularLocation>
        <location evidence="9">Cytoplasm</location>
    </subcellularLocation>
</comment>
<feature type="binding site" evidence="9">
    <location>
        <position position="12"/>
    </location>
    <ligand>
        <name>substrate</name>
    </ligand>
</feature>
<evidence type="ECO:0000256" key="9">
    <source>
        <dbReference type="HAMAP-Rule" id="MF_00151"/>
    </source>
</evidence>
<protein>
    <recommendedName>
        <fullName evidence="9">Phosphopantetheine adenylyltransferase</fullName>
        <ecNumber evidence="9">2.7.7.3</ecNumber>
    </recommendedName>
    <alternativeName>
        <fullName evidence="9">Dephospho-CoA pyrophosphorylase</fullName>
    </alternativeName>
    <alternativeName>
        <fullName evidence="9">Pantetheine-phosphate adenylyltransferase</fullName>
        <shortName evidence="9">PPAT</shortName>
    </alternativeName>
</protein>
<sequence>MYSVKSAVYPGSFDPFTNGHLDIVERSIRFVDTLTIAVLKNTSKKSLFSPDERVEIIQEVLKDYPQVKVQTFEGLLVDFCRAHNTRIVIRGLRAVSDFDYEHAIFLMNRKLLPDLETIFLMAASDNSFISSTIVKEVAHFGGNIADQVPAIVLERMKKVHGNHG</sequence>
<evidence type="ECO:0000313" key="12">
    <source>
        <dbReference type="Proteomes" id="UP000006048"/>
    </source>
</evidence>
<dbReference type="EMBL" id="CP002959">
    <property type="protein sequence ID" value="AFM14732.1"/>
    <property type="molecule type" value="Genomic_DNA"/>
</dbReference>
<dbReference type="GO" id="GO:0015937">
    <property type="term" value="P:coenzyme A biosynthetic process"/>
    <property type="evidence" value="ECO:0007669"/>
    <property type="project" value="UniProtKB-UniRule"/>
</dbReference>
<comment type="similarity">
    <text evidence="9">Belongs to the bacterial CoaD family.</text>
</comment>
<dbReference type="GO" id="GO:0004595">
    <property type="term" value="F:pantetheine-phosphate adenylyltransferase activity"/>
    <property type="evidence" value="ECO:0007669"/>
    <property type="project" value="UniProtKB-UniRule"/>
</dbReference>
<dbReference type="KEGG" id="tpx:Turpa_4099"/>
<comment type="pathway">
    <text evidence="9">Cofactor biosynthesis; coenzyme A biosynthesis; CoA from (R)-pantothenate: step 4/5.</text>
</comment>
<feature type="site" description="Transition state stabilizer" evidence="9">
    <location>
        <position position="20"/>
    </location>
</feature>
<evidence type="ECO:0000256" key="8">
    <source>
        <dbReference type="ARBA" id="ARBA00029346"/>
    </source>
</evidence>
<feature type="binding site" evidence="9">
    <location>
        <position position="20"/>
    </location>
    <ligand>
        <name>ATP</name>
        <dbReference type="ChEBI" id="CHEBI:30616"/>
    </ligand>
</feature>
<dbReference type="PRINTS" id="PR01020">
    <property type="entry name" value="LPSBIOSNTHSS"/>
</dbReference>